<dbReference type="InterPro" id="IPR006139">
    <property type="entry name" value="D-isomer_2_OHA_DH_cat_dom"/>
</dbReference>
<dbReference type="InterPro" id="IPR006140">
    <property type="entry name" value="D-isomer_DH_NAD-bd"/>
</dbReference>
<dbReference type="GO" id="GO:0008720">
    <property type="term" value="F:D-lactate dehydrogenase (NAD+) activity"/>
    <property type="evidence" value="ECO:0007669"/>
    <property type="project" value="TreeGrafter"/>
</dbReference>
<dbReference type="Pfam" id="PF00389">
    <property type="entry name" value="2-Hacid_dh"/>
    <property type="match status" value="1"/>
</dbReference>
<dbReference type="Gene3D" id="3.40.50.720">
    <property type="entry name" value="NAD(P)-binding Rossmann-like Domain"/>
    <property type="match status" value="2"/>
</dbReference>
<keyword evidence="3" id="KW-0520">NAD</keyword>
<sequence>MKIIFFEIENWEKDYLKNQLHGADISFFEEKLSLDNISLAKDAEVISVFTDSQINAEVISQLPKLKMIATRSTGFDHIDLESAKNRKISVCNIPTYGENTVAEHTFALILDLSRNIYKSVKKVKESGFQADGFRGFDLKGKTIGVVGLGHIGLHVARIAKGFEMNILGFDVNQDRKLAKKIGFTYVSFEDLLKKSDIITLHVPYNKYTHHLINSANIYLIKNGAYLINTARGGVVETSALVSALDSGLLAGAGLDVLEGECDIKEEKEILTKGFGEKCDVRTMLQNHILMERDNVIITPHNAFNSKEAIQRIMETTVLNIHSFIIRRPVNIV</sequence>
<feature type="domain" description="D-isomer specific 2-hydroxyacid dehydrogenase NAD-binding" evidence="6">
    <location>
        <begin position="106"/>
        <end position="302"/>
    </location>
</feature>
<proteinExistence type="inferred from homology"/>
<dbReference type="PANTHER" id="PTHR43026">
    <property type="entry name" value="2-HYDROXYACID DEHYDROGENASE HOMOLOG 1-RELATED"/>
    <property type="match status" value="1"/>
</dbReference>
<evidence type="ECO:0000256" key="3">
    <source>
        <dbReference type="ARBA" id="ARBA00023027"/>
    </source>
</evidence>
<dbReference type="AlphaFoldDB" id="A0A1G2HLF6"/>
<dbReference type="Proteomes" id="UP000178991">
    <property type="component" value="Unassembled WGS sequence"/>
</dbReference>
<dbReference type="PROSITE" id="PS00065">
    <property type="entry name" value="D_2_HYDROXYACID_DH_1"/>
    <property type="match status" value="1"/>
</dbReference>
<protein>
    <submittedName>
        <fullName evidence="7">Hydroxyacid dehydrogenase</fullName>
    </submittedName>
</protein>
<dbReference type="InterPro" id="IPR029753">
    <property type="entry name" value="D-isomer_DH_CS"/>
</dbReference>
<comment type="caution">
    <text evidence="7">The sequence shown here is derived from an EMBL/GenBank/DDBJ whole genome shotgun (WGS) entry which is preliminary data.</text>
</comment>
<dbReference type="EMBL" id="MHOL01000014">
    <property type="protein sequence ID" value="OGZ62738.1"/>
    <property type="molecule type" value="Genomic_DNA"/>
</dbReference>
<dbReference type="PANTHER" id="PTHR43026:SF1">
    <property type="entry name" value="2-HYDROXYACID DEHYDROGENASE HOMOLOG 1-RELATED"/>
    <property type="match status" value="1"/>
</dbReference>
<keyword evidence="2 4" id="KW-0560">Oxidoreductase</keyword>
<evidence type="ECO:0000256" key="4">
    <source>
        <dbReference type="RuleBase" id="RU003719"/>
    </source>
</evidence>
<dbReference type="PROSITE" id="PS00670">
    <property type="entry name" value="D_2_HYDROXYACID_DH_2"/>
    <property type="match status" value="1"/>
</dbReference>
<gene>
    <name evidence="7" type="ORF">A2639_02780</name>
</gene>
<dbReference type="SUPFAM" id="SSF52283">
    <property type="entry name" value="Formate/glycerate dehydrogenase catalytic domain-like"/>
    <property type="match status" value="1"/>
</dbReference>
<dbReference type="InterPro" id="IPR029752">
    <property type="entry name" value="D-isomer_DH_CS1"/>
</dbReference>
<name>A0A1G2HLF6_9BACT</name>
<evidence type="ECO:0000313" key="8">
    <source>
        <dbReference type="Proteomes" id="UP000178991"/>
    </source>
</evidence>
<dbReference type="GO" id="GO:0051287">
    <property type="term" value="F:NAD binding"/>
    <property type="evidence" value="ECO:0007669"/>
    <property type="project" value="InterPro"/>
</dbReference>
<dbReference type="InterPro" id="IPR058205">
    <property type="entry name" value="D-LDH-like"/>
</dbReference>
<evidence type="ECO:0000256" key="2">
    <source>
        <dbReference type="ARBA" id="ARBA00023002"/>
    </source>
</evidence>
<reference evidence="7 8" key="1">
    <citation type="journal article" date="2016" name="Nat. Commun.">
        <title>Thousands of microbial genomes shed light on interconnected biogeochemical processes in an aquifer system.</title>
        <authorList>
            <person name="Anantharaman K."/>
            <person name="Brown C.T."/>
            <person name="Hug L.A."/>
            <person name="Sharon I."/>
            <person name="Castelle C.J."/>
            <person name="Probst A.J."/>
            <person name="Thomas B.C."/>
            <person name="Singh A."/>
            <person name="Wilkins M.J."/>
            <person name="Karaoz U."/>
            <person name="Brodie E.L."/>
            <person name="Williams K.H."/>
            <person name="Hubbard S.S."/>
            <person name="Banfield J.F."/>
        </authorList>
    </citation>
    <scope>NUCLEOTIDE SEQUENCE [LARGE SCALE GENOMIC DNA]</scope>
</reference>
<feature type="domain" description="D-isomer specific 2-hydroxyacid dehydrogenase catalytic" evidence="5">
    <location>
        <begin position="7"/>
        <end position="328"/>
    </location>
</feature>
<accession>A0A1G2HLF6</accession>
<organism evidence="7 8">
    <name type="scientific">Candidatus Staskawiczbacteria bacterium RIFCSPHIGHO2_01_FULL_34_27</name>
    <dbReference type="NCBI Taxonomy" id="1802199"/>
    <lineage>
        <taxon>Bacteria</taxon>
        <taxon>Candidatus Staskawicziibacteriota</taxon>
    </lineage>
</organism>
<dbReference type="SUPFAM" id="SSF51735">
    <property type="entry name" value="NAD(P)-binding Rossmann-fold domains"/>
    <property type="match status" value="1"/>
</dbReference>
<comment type="similarity">
    <text evidence="1 4">Belongs to the D-isomer specific 2-hydroxyacid dehydrogenase family.</text>
</comment>
<dbReference type="InterPro" id="IPR036291">
    <property type="entry name" value="NAD(P)-bd_dom_sf"/>
</dbReference>
<evidence type="ECO:0000259" key="5">
    <source>
        <dbReference type="Pfam" id="PF00389"/>
    </source>
</evidence>
<dbReference type="Pfam" id="PF02826">
    <property type="entry name" value="2-Hacid_dh_C"/>
    <property type="match status" value="1"/>
</dbReference>
<evidence type="ECO:0000256" key="1">
    <source>
        <dbReference type="ARBA" id="ARBA00005854"/>
    </source>
</evidence>
<dbReference type="CDD" id="cd12187">
    <property type="entry name" value="LDH_like_1"/>
    <property type="match status" value="1"/>
</dbReference>
<evidence type="ECO:0000259" key="6">
    <source>
        <dbReference type="Pfam" id="PF02826"/>
    </source>
</evidence>
<evidence type="ECO:0000313" key="7">
    <source>
        <dbReference type="EMBL" id="OGZ62738.1"/>
    </source>
</evidence>